<dbReference type="Proteomes" id="UP001519332">
    <property type="component" value="Unassembled WGS sequence"/>
</dbReference>
<dbReference type="NCBIfam" id="TIGR00996">
    <property type="entry name" value="Mtu_fam_mce"/>
    <property type="match status" value="1"/>
</dbReference>
<keyword evidence="6" id="KW-1185">Reference proteome</keyword>
<evidence type="ECO:0000313" key="5">
    <source>
        <dbReference type="EMBL" id="MBP2325497.1"/>
    </source>
</evidence>
<dbReference type="PANTHER" id="PTHR33371:SF18">
    <property type="entry name" value="MCE-FAMILY PROTEIN MCE3C"/>
    <property type="match status" value="1"/>
</dbReference>
<feature type="region of interest" description="Disordered" evidence="1">
    <location>
        <begin position="316"/>
        <end position="336"/>
    </location>
</feature>
<keyword evidence="2" id="KW-0812">Transmembrane</keyword>
<evidence type="ECO:0000256" key="2">
    <source>
        <dbReference type="SAM" id="Phobius"/>
    </source>
</evidence>
<protein>
    <submittedName>
        <fullName evidence="5">Phospholipid/cholesterol/gamma-HCH transport system substrate-binding protein</fullName>
    </submittedName>
</protein>
<feature type="transmembrane region" description="Helical" evidence="2">
    <location>
        <begin position="12"/>
        <end position="30"/>
    </location>
</feature>
<keyword evidence="2" id="KW-1133">Transmembrane helix</keyword>
<comment type="caution">
    <text evidence="5">The sequence shown here is derived from an EMBL/GenBank/DDBJ whole genome shotgun (WGS) entry which is preliminary data.</text>
</comment>
<dbReference type="InterPro" id="IPR003399">
    <property type="entry name" value="Mce/MlaD"/>
</dbReference>
<evidence type="ECO:0000259" key="4">
    <source>
        <dbReference type="Pfam" id="PF11887"/>
    </source>
</evidence>
<name>A0ABS4TM66_9PSEU</name>
<dbReference type="InterPro" id="IPR052336">
    <property type="entry name" value="MlaD_Phospholipid_Transporter"/>
</dbReference>
<dbReference type="PANTHER" id="PTHR33371">
    <property type="entry name" value="INTERMEMBRANE PHOSPHOLIPID TRANSPORT SYSTEM BINDING PROTEIN MLAD-RELATED"/>
    <property type="match status" value="1"/>
</dbReference>
<dbReference type="EMBL" id="JAGINW010000001">
    <property type="protein sequence ID" value="MBP2325497.1"/>
    <property type="molecule type" value="Genomic_DNA"/>
</dbReference>
<proteinExistence type="predicted"/>
<sequence length="336" mass="36282">MKSFQERNQVMVGSISMIVLTLIGLAAFYSDELPIIGGGTTYTAQFNEAAGLISGTEVRAAGVKIGTVKEVDLEGDHIRVRFRVKDAWIGDRSTVAIRIKTLLGSKYLAVDPQGTAKQDPGKPIPISRTSSPYDINEVFDQLAHTVNEIDTGKLAQALGTLADTFQDSPQQVRSALEGLSALSKTISSRDEELARLFANTQQISQTFADRNSEVEKLLSDGGLLLGEIHKRRDAISSLLDGTRKLSAELTGLVADNTAQLRPALEQLDRVNAVLQRNQDNLNKSLAIAGPYYRMLGNVGGNGRWMDMYVCGLLPPVGSPPDTDPRDGSCMPPKGAK</sequence>
<evidence type="ECO:0000313" key="6">
    <source>
        <dbReference type="Proteomes" id="UP001519332"/>
    </source>
</evidence>
<dbReference type="Pfam" id="PF02470">
    <property type="entry name" value="MlaD"/>
    <property type="match status" value="1"/>
</dbReference>
<evidence type="ECO:0000259" key="3">
    <source>
        <dbReference type="Pfam" id="PF02470"/>
    </source>
</evidence>
<feature type="domain" description="Mammalian cell entry C-terminal" evidence="4">
    <location>
        <begin position="119"/>
        <end position="287"/>
    </location>
</feature>
<feature type="domain" description="Mce/MlaD" evidence="3">
    <location>
        <begin position="39"/>
        <end position="112"/>
    </location>
</feature>
<dbReference type="RefSeq" id="WP_209642689.1">
    <property type="nucleotide sequence ID" value="NZ_JAGINW010000001.1"/>
</dbReference>
<keyword evidence="2" id="KW-0472">Membrane</keyword>
<gene>
    <name evidence="5" type="ORF">JOF56_005882</name>
</gene>
<reference evidence="5 6" key="1">
    <citation type="submission" date="2021-03" db="EMBL/GenBank/DDBJ databases">
        <title>Sequencing the genomes of 1000 actinobacteria strains.</title>
        <authorList>
            <person name="Klenk H.-P."/>
        </authorList>
    </citation>
    <scope>NUCLEOTIDE SEQUENCE [LARGE SCALE GENOMIC DNA]</scope>
    <source>
        <strain evidence="5 6">DSM 46670</strain>
    </source>
</reference>
<dbReference type="PRINTS" id="PR01782">
    <property type="entry name" value="MCEVIRFACTOR"/>
</dbReference>
<dbReference type="Pfam" id="PF11887">
    <property type="entry name" value="Mce4_CUP1"/>
    <property type="match status" value="1"/>
</dbReference>
<evidence type="ECO:0000256" key="1">
    <source>
        <dbReference type="SAM" id="MobiDB-lite"/>
    </source>
</evidence>
<dbReference type="InterPro" id="IPR005693">
    <property type="entry name" value="Mce"/>
</dbReference>
<organism evidence="5 6">
    <name type="scientific">Kibdelosporangium banguiense</name>
    <dbReference type="NCBI Taxonomy" id="1365924"/>
    <lineage>
        <taxon>Bacteria</taxon>
        <taxon>Bacillati</taxon>
        <taxon>Actinomycetota</taxon>
        <taxon>Actinomycetes</taxon>
        <taxon>Pseudonocardiales</taxon>
        <taxon>Pseudonocardiaceae</taxon>
        <taxon>Kibdelosporangium</taxon>
    </lineage>
</organism>
<dbReference type="InterPro" id="IPR024516">
    <property type="entry name" value="Mce_C"/>
</dbReference>
<accession>A0ABS4TM66</accession>